<comment type="caution">
    <text evidence="2">The sequence shown here is derived from an EMBL/GenBank/DDBJ whole genome shotgun (WGS) entry which is preliminary data.</text>
</comment>
<dbReference type="Proteomes" id="UP000887159">
    <property type="component" value="Unassembled WGS sequence"/>
</dbReference>
<dbReference type="Pfam" id="PF13358">
    <property type="entry name" value="DDE_3"/>
    <property type="match status" value="1"/>
</dbReference>
<organism evidence="2 3">
    <name type="scientific">Trichonephila clavipes</name>
    <name type="common">Golden silk orbweaver</name>
    <name type="synonym">Nephila clavipes</name>
    <dbReference type="NCBI Taxonomy" id="2585209"/>
    <lineage>
        <taxon>Eukaryota</taxon>
        <taxon>Metazoa</taxon>
        <taxon>Ecdysozoa</taxon>
        <taxon>Arthropoda</taxon>
        <taxon>Chelicerata</taxon>
        <taxon>Arachnida</taxon>
        <taxon>Araneae</taxon>
        <taxon>Araneomorphae</taxon>
        <taxon>Entelegynae</taxon>
        <taxon>Araneoidea</taxon>
        <taxon>Nephilidae</taxon>
        <taxon>Trichonephila</taxon>
    </lineage>
</organism>
<dbReference type="AlphaFoldDB" id="A0A8X6SF95"/>
<dbReference type="EMBL" id="BMAU01021255">
    <property type="protein sequence ID" value="GFY05913.1"/>
    <property type="molecule type" value="Genomic_DNA"/>
</dbReference>
<dbReference type="InterPro" id="IPR036397">
    <property type="entry name" value="RNaseH_sf"/>
</dbReference>
<protein>
    <submittedName>
        <fullName evidence="2">Transposable element Tc1 transposase</fullName>
    </submittedName>
</protein>
<sequence>MNKAAILWDYDGLIRVRRYAGERCLPECVIVRHSGLTSGVMPYVVPFLQGIRGAISQQDNTRPHVAKTVRDFCLAQHIQLLPWPAYSPDMSPIEHVWDFVGWRLARDPRPAALKDKLLLRIQAIWNSLPQVDIQNLFDSMPRRIAALVAAHGGYTKYGFRTLKFVFLL</sequence>
<reference evidence="2" key="1">
    <citation type="submission" date="2020-08" db="EMBL/GenBank/DDBJ databases">
        <title>Multicomponent nature underlies the extraordinary mechanical properties of spider dragline silk.</title>
        <authorList>
            <person name="Kono N."/>
            <person name="Nakamura H."/>
            <person name="Mori M."/>
            <person name="Yoshida Y."/>
            <person name="Ohtoshi R."/>
            <person name="Malay A.D."/>
            <person name="Moran D.A.P."/>
            <person name="Tomita M."/>
            <person name="Numata K."/>
            <person name="Arakawa K."/>
        </authorList>
    </citation>
    <scope>NUCLEOTIDE SEQUENCE</scope>
</reference>
<name>A0A8X6SF95_TRICX</name>
<accession>A0A8X6SF95</accession>
<feature type="domain" description="Tc1-like transposase DDE" evidence="1">
    <location>
        <begin position="59"/>
        <end position="101"/>
    </location>
</feature>
<dbReference type="Gene3D" id="3.30.420.10">
    <property type="entry name" value="Ribonuclease H-like superfamily/Ribonuclease H"/>
    <property type="match status" value="1"/>
</dbReference>
<gene>
    <name evidence="2" type="primary">X975_08537</name>
    <name evidence="2" type="ORF">TNCV_4405781</name>
</gene>
<evidence type="ECO:0000313" key="3">
    <source>
        <dbReference type="Proteomes" id="UP000887159"/>
    </source>
</evidence>
<dbReference type="GO" id="GO:0003676">
    <property type="term" value="F:nucleic acid binding"/>
    <property type="evidence" value="ECO:0007669"/>
    <property type="project" value="InterPro"/>
</dbReference>
<proteinExistence type="predicted"/>
<evidence type="ECO:0000313" key="2">
    <source>
        <dbReference type="EMBL" id="GFY05913.1"/>
    </source>
</evidence>
<evidence type="ECO:0000259" key="1">
    <source>
        <dbReference type="Pfam" id="PF13358"/>
    </source>
</evidence>
<keyword evidence="3" id="KW-1185">Reference proteome</keyword>
<dbReference type="InterPro" id="IPR038717">
    <property type="entry name" value="Tc1-like_DDE_dom"/>
</dbReference>